<gene>
    <name evidence="2" type="ORF">CHUDEA2_3280</name>
    <name evidence="3" type="ORF">GY17_00003499</name>
</gene>
<keyword evidence="1" id="KW-1133">Transmembrane helix</keyword>
<accession>A0A0S4TBV3</accession>
<organism evidence="2">
    <name type="scientific">Cryptosporidium hominis</name>
    <dbReference type="NCBI Taxonomy" id="237895"/>
    <lineage>
        <taxon>Eukaryota</taxon>
        <taxon>Sar</taxon>
        <taxon>Alveolata</taxon>
        <taxon>Apicomplexa</taxon>
        <taxon>Conoidasida</taxon>
        <taxon>Coccidia</taxon>
        <taxon>Eucoccidiorida</taxon>
        <taxon>Eimeriorina</taxon>
        <taxon>Cryptosporidiidae</taxon>
        <taxon>Cryptosporidium</taxon>
    </lineage>
</organism>
<evidence type="ECO:0000313" key="3">
    <source>
        <dbReference type="EMBL" id="PPS94463.1"/>
    </source>
</evidence>
<keyword evidence="4" id="KW-1185">Reference proteome</keyword>
<dbReference type="VEuPathDB" id="CryptoDB:CHUDEA2_3280"/>
<keyword evidence="1" id="KW-0472">Membrane</keyword>
<dbReference type="VEuPathDB" id="CryptoDB:GY17_00003499"/>
<name>A0A0S4TBV3_CRYHO</name>
<reference evidence="3 4" key="1">
    <citation type="submission" date="2014-11" db="EMBL/GenBank/DDBJ databases">
        <title>Comparative genomic analysis of Cryptosporidium hominis reveals occurrence of genetic recombination in virulent subtypes.</title>
        <authorList>
            <person name="Guo Y."/>
            <person name="Tang K."/>
            <person name="Frace M."/>
            <person name="Li N."/>
            <person name="Roellig D.M."/>
            <person name="Sammons S."/>
            <person name="Knipe K."/>
            <person name="Rowe L."/>
            <person name="Feng Y."/>
            <person name="Xiao L."/>
        </authorList>
    </citation>
    <scope>NUCLEOTIDE SEQUENCE [LARGE SCALE GENOMIC DNA]</scope>
    <source>
        <strain evidence="3">30976</strain>
    </source>
</reference>
<proteinExistence type="predicted"/>
<dbReference type="EMBL" id="JTAI01000042">
    <property type="protein sequence ID" value="PPS94463.1"/>
    <property type="molecule type" value="Genomic_DNA"/>
</dbReference>
<protein>
    <submittedName>
        <fullName evidence="2">Uncharacterized protein</fullName>
    </submittedName>
</protein>
<dbReference type="Proteomes" id="UP000199752">
    <property type="component" value="Chromosome 2"/>
</dbReference>
<reference evidence="3 4" key="3">
    <citation type="submission" date="2017-10" db="EMBL/GenBank/DDBJ databases">
        <title>Consistent, comparative and evidence-based genome annotation and re-annotation for the closely-related species, Cryptosporidium parvum, C. hominis and C. tyzzeri.</title>
        <authorList>
            <person name="Baptista R.P."/>
            <person name="Li Y."/>
            <person name="Sateriale A."/>
            <person name="Striepen B."/>
            <person name="Kissinger J.C."/>
        </authorList>
    </citation>
    <scope>NUCLEOTIDE SEQUENCE [LARGE SCALE GENOMIC DNA]</scope>
    <source>
        <strain evidence="3">30976</strain>
    </source>
</reference>
<dbReference type="AlphaFoldDB" id="A0A0S4TBV3"/>
<dbReference type="Proteomes" id="UP001429100">
    <property type="component" value="Unassembled WGS sequence"/>
</dbReference>
<reference evidence="2" key="2">
    <citation type="submission" date="2015-08" db="EMBL/GenBank/DDBJ databases">
        <authorList>
            <person name="Babu N.S."/>
            <person name="Beckwith C.J."/>
            <person name="Beseler K.G."/>
            <person name="Brison A."/>
            <person name="Carone J.V."/>
            <person name="Caskin T.P."/>
            <person name="Diamond M."/>
            <person name="Durham M.E."/>
            <person name="Foxe J.M."/>
            <person name="Go M."/>
            <person name="Henderson B.A."/>
            <person name="Jones I.B."/>
            <person name="McGettigan J.A."/>
            <person name="Micheletti S.J."/>
            <person name="Nasrallah M.E."/>
            <person name="Ortiz D."/>
            <person name="Piller C.R."/>
            <person name="Privatt S.R."/>
            <person name="Schneider S.L."/>
            <person name="Sharp S."/>
            <person name="Smith T.C."/>
            <person name="Stanton J.D."/>
            <person name="Ullery H.E."/>
            <person name="Wilson R.J."/>
            <person name="Serrano M.G."/>
            <person name="Buck G."/>
            <person name="Lee V."/>
            <person name="Wang Y."/>
            <person name="Carvalho R."/>
            <person name="Voegtly L."/>
            <person name="Shi R."/>
            <person name="Duckworth R."/>
            <person name="Johnson A."/>
            <person name="Loviza R."/>
            <person name="Walstead R."/>
            <person name="Shah Z."/>
            <person name="Kiflezghi M."/>
            <person name="Wade K."/>
            <person name="Ball S.L."/>
            <person name="Bradley K.W."/>
            <person name="Asai D.J."/>
            <person name="Bowman C.A."/>
            <person name="Russell D.A."/>
            <person name="Pope W.H."/>
            <person name="Jacobs-Sera D."/>
            <person name="Hendrix R.W."/>
            <person name="Hatfull G.F."/>
        </authorList>
    </citation>
    <scope>NUCLEOTIDE SEQUENCE [LARGE SCALE GENOMIC DNA]</scope>
</reference>
<evidence type="ECO:0000313" key="4">
    <source>
        <dbReference type="Proteomes" id="UP001429100"/>
    </source>
</evidence>
<feature type="transmembrane region" description="Helical" evidence="1">
    <location>
        <begin position="6"/>
        <end position="24"/>
    </location>
</feature>
<sequence>MYVHIYLYIFIYIYIYAWILNCIIEKNLNNLISIKYDDFLSITSLIPP</sequence>
<keyword evidence="1" id="KW-0812">Transmembrane</keyword>
<evidence type="ECO:0000256" key="1">
    <source>
        <dbReference type="SAM" id="Phobius"/>
    </source>
</evidence>
<dbReference type="EMBL" id="LN877948">
    <property type="protein sequence ID" value="CUV04687.1"/>
    <property type="molecule type" value="Genomic_DNA"/>
</dbReference>
<evidence type="ECO:0000313" key="2">
    <source>
        <dbReference type="EMBL" id="CUV04687.1"/>
    </source>
</evidence>